<name>A0ACA9SNA4_9GLOM</name>
<proteinExistence type="predicted"/>
<evidence type="ECO:0000313" key="1">
    <source>
        <dbReference type="EMBL" id="CAG8844373.1"/>
    </source>
</evidence>
<feature type="non-terminal residue" evidence="1">
    <location>
        <position position="109"/>
    </location>
</feature>
<dbReference type="Proteomes" id="UP000789920">
    <property type="component" value="Unassembled WGS sequence"/>
</dbReference>
<gene>
    <name evidence="1" type="ORF">RPERSI_LOCUS33174</name>
</gene>
<sequence>WLVFEILQKEKLDLSDFTSLEELKCGELSEEVKNKARQELRKEKEASEQLRTQMEKEKNELTAQLTTEQQTNKQLQEQLSKQPTPTTQQSLLKTLAVYGFLLSLLGNWL</sequence>
<accession>A0ACA9SNA4</accession>
<feature type="non-terminal residue" evidence="1">
    <location>
        <position position="1"/>
    </location>
</feature>
<evidence type="ECO:0000313" key="2">
    <source>
        <dbReference type="Proteomes" id="UP000789920"/>
    </source>
</evidence>
<comment type="caution">
    <text evidence="1">The sequence shown here is derived from an EMBL/GenBank/DDBJ whole genome shotgun (WGS) entry which is preliminary data.</text>
</comment>
<reference evidence="1" key="1">
    <citation type="submission" date="2021-06" db="EMBL/GenBank/DDBJ databases">
        <authorList>
            <person name="Kallberg Y."/>
            <person name="Tangrot J."/>
            <person name="Rosling A."/>
        </authorList>
    </citation>
    <scope>NUCLEOTIDE SEQUENCE</scope>
    <source>
        <strain evidence="1">MA461A</strain>
    </source>
</reference>
<organism evidence="1 2">
    <name type="scientific">Racocetra persica</name>
    <dbReference type="NCBI Taxonomy" id="160502"/>
    <lineage>
        <taxon>Eukaryota</taxon>
        <taxon>Fungi</taxon>
        <taxon>Fungi incertae sedis</taxon>
        <taxon>Mucoromycota</taxon>
        <taxon>Glomeromycotina</taxon>
        <taxon>Glomeromycetes</taxon>
        <taxon>Diversisporales</taxon>
        <taxon>Gigasporaceae</taxon>
        <taxon>Racocetra</taxon>
    </lineage>
</organism>
<protein>
    <submittedName>
        <fullName evidence="1">11989_t:CDS:1</fullName>
    </submittedName>
</protein>
<keyword evidence="2" id="KW-1185">Reference proteome</keyword>
<dbReference type="EMBL" id="CAJVQC010142375">
    <property type="protein sequence ID" value="CAG8844373.1"/>
    <property type="molecule type" value="Genomic_DNA"/>
</dbReference>